<dbReference type="Proteomes" id="UP000298588">
    <property type="component" value="Chromosome"/>
</dbReference>
<dbReference type="EMBL" id="CP039865">
    <property type="protein sequence ID" value="QCK87607.1"/>
    <property type="molecule type" value="Genomic_DNA"/>
</dbReference>
<reference evidence="1 2" key="1">
    <citation type="submission" date="2019-04" db="EMBL/GenBank/DDBJ databases">
        <title>Phreatobacter aquaticus sp. nov.</title>
        <authorList>
            <person name="Choi A."/>
            <person name="Baek K."/>
        </authorList>
    </citation>
    <scope>NUCLEOTIDE SEQUENCE [LARGE SCALE GENOMIC DNA]</scope>
    <source>
        <strain evidence="1 2">NMCR1094</strain>
    </source>
</reference>
<dbReference type="KEGG" id="paqt:E8L99_18505"/>
<dbReference type="Pfam" id="PF13489">
    <property type="entry name" value="Methyltransf_23"/>
    <property type="match status" value="1"/>
</dbReference>
<dbReference type="GO" id="GO:0008168">
    <property type="term" value="F:methyltransferase activity"/>
    <property type="evidence" value="ECO:0007669"/>
    <property type="project" value="UniProtKB-KW"/>
</dbReference>
<dbReference type="CDD" id="cd02440">
    <property type="entry name" value="AdoMet_MTases"/>
    <property type="match status" value="1"/>
</dbReference>
<organism evidence="1 2">
    <name type="scientific">Phreatobacter aquaticus</name>
    <dbReference type="NCBI Taxonomy" id="2570229"/>
    <lineage>
        <taxon>Bacteria</taxon>
        <taxon>Pseudomonadati</taxon>
        <taxon>Pseudomonadota</taxon>
        <taxon>Alphaproteobacteria</taxon>
        <taxon>Hyphomicrobiales</taxon>
        <taxon>Phreatobacteraceae</taxon>
        <taxon>Phreatobacter</taxon>
    </lineage>
</organism>
<keyword evidence="1" id="KW-0808">Transferase</keyword>
<dbReference type="InterPro" id="IPR029063">
    <property type="entry name" value="SAM-dependent_MTases_sf"/>
</dbReference>
<protein>
    <submittedName>
        <fullName evidence="1">Class I SAM-dependent methyltransferase</fullName>
    </submittedName>
</protein>
<dbReference type="OrthoDB" id="9802881at2"/>
<evidence type="ECO:0000313" key="2">
    <source>
        <dbReference type="Proteomes" id="UP000298588"/>
    </source>
</evidence>
<dbReference type="GO" id="GO:0032259">
    <property type="term" value="P:methylation"/>
    <property type="evidence" value="ECO:0007669"/>
    <property type="project" value="UniProtKB-KW"/>
</dbReference>
<accession>A0A4D7QRR2</accession>
<dbReference type="AlphaFoldDB" id="A0A4D7QRR2"/>
<dbReference type="Gene3D" id="3.40.50.150">
    <property type="entry name" value="Vaccinia Virus protein VP39"/>
    <property type="match status" value="1"/>
</dbReference>
<name>A0A4D7QRR2_9HYPH</name>
<evidence type="ECO:0000313" key="1">
    <source>
        <dbReference type="EMBL" id="QCK87607.1"/>
    </source>
</evidence>
<gene>
    <name evidence="1" type="ORF">E8L99_18505</name>
</gene>
<dbReference type="SUPFAM" id="SSF53335">
    <property type="entry name" value="S-adenosyl-L-methionine-dependent methyltransferases"/>
    <property type="match status" value="1"/>
</dbReference>
<keyword evidence="2" id="KW-1185">Reference proteome</keyword>
<keyword evidence="1" id="KW-0489">Methyltransferase</keyword>
<sequence length="340" mass="37456">MRRNPCAATGGRRHCAGTPIRAVLCGNLRGRRRISRVRSLCRGVLGLDDAALWSCRSNDIRARNAFCAAWLVGPRGHGLCLGGGQSCCRSSHRLVATVGFGGEARMTYRTPVNDRAFALVQRVGFLKAACRGSSVLHLGCTNWPYREQSSGDERFVHSVLLKEASEVWGVDADEEGLAALREQGVGHLYRGDLENLAELPIDRTFDVIVAGEVIEHLSNPGQFLSGIKRFMRNDTRLVITTVNAYCAFRMAIYGLRGRGGHSEPVHPDHVAYYSYKTLVHIAGRAGLELDQFLFYDLGHEHRPFARRSITIINDLVVRFMPQLADGVIGVFRLGPGEAGQ</sequence>
<proteinExistence type="predicted"/>